<evidence type="ECO:0000256" key="4">
    <source>
        <dbReference type="ARBA" id="ARBA00022741"/>
    </source>
</evidence>
<keyword evidence="16" id="KW-1185">Reference proteome</keyword>
<comment type="subcellular location">
    <subcellularLocation>
        <location evidence="1">Cytoplasm</location>
    </subcellularLocation>
</comment>
<dbReference type="EMBL" id="DF820456">
    <property type="protein sequence ID" value="GAK50984.1"/>
    <property type="molecule type" value="Genomic_DNA"/>
</dbReference>
<keyword evidence="4" id="KW-0547">Nucleotide-binding</keyword>
<dbReference type="PROSITE" id="PS00211">
    <property type="entry name" value="ABC_TRANSPORTER_1"/>
    <property type="match status" value="1"/>
</dbReference>
<dbReference type="InterPro" id="IPR027417">
    <property type="entry name" value="P-loop_NTPase"/>
</dbReference>
<dbReference type="GO" id="GO:0003677">
    <property type="term" value="F:DNA binding"/>
    <property type="evidence" value="ECO:0007669"/>
    <property type="project" value="UniProtKB-KW"/>
</dbReference>
<evidence type="ECO:0000256" key="10">
    <source>
        <dbReference type="ARBA" id="ARBA00023204"/>
    </source>
</evidence>
<feature type="domain" description="ABC transporter" evidence="14">
    <location>
        <begin position="461"/>
        <end position="793"/>
    </location>
</feature>
<dbReference type="STRING" id="1499966.U14_02226"/>
<keyword evidence="15" id="KW-0255">Endonuclease</keyword>
<keyword evidence="10" id="KW-0234">DNA repair</keyword>
<evidence type="ECO:0000313" key="16">
    <source>
        <dbReference type="Proteomes" id="UP000030700"/>
    </source>
</evidence>
<accession>A0A0S6VTV4</accession>
<keyword evidence="2" id="KW-0963">Cytoplasm</keyword>
<keyword evidence="15" id="KW-0540">Nuclease</keyword>
<dbReference type="HOGENOM" id="CLU_001370_0_2_0"/>
<protein>
    <recommendedName>
        <fullName evidence="12">UvrABC system protein A</fullName>
    </recommendedName>
    <alternativeName>
        <fullName evidence="13">Excinuclease ABC subunit A</fullName>
    </alternativeName>
</protein>
<keyword evidence="15" id="KW-0378">Hydrolase</keyword>
<evidence type="ECO:0000256" key="11">
    <source>
        <dbReference type="ARBA" id="ARBA00038000"/>
    </source>
</evidence>
<dbReference type="AlphaFoldDB" id="A0A0S6VTV4"/>
<name>A0A0S6VTV4_9BACT</name>
<keyword evidence="5" id="KW-0227">DNA damage</keyword>
<dbReference type="PANTHER" id="PTHR43152">
    <property type="entry name" value="UVRABC SYSTEM PROTEIN A"/>
    <property type="match status" value="1"/>
</dbReference>
<evidence type="ECO:0000256" key="8">
    <source>
        <dbReference type="ARBA" id="ARBA00022881"/>
    </source>
</evidence>
<dbReference type="PROSITE" id="PS50893">
    <property type="entry name" value="ABC_TRANSPORTER_2"/>
    <property type="match status" value="1"/>
</dbReference>
<evidence type="ECO:0000256" key="1">
    <source>
        <dbReference type="ARBA" id="ARBA00004496"/>
    </source>
</evidence>
<dbReference type="Proteomes" id="UP000030700">
    <property type="component" value="Unassembled WGS sequence"/>
</dbReference>
<dbReference type="Gene3D" id="1.20.1580.10">
    <property type="entry name" value="ABC transporter ATPase like domain"/>
    <property type="match status" value="2"/>
</dbReference>
<dbReference type="GO" id="GO:0005737">
    <property type="term" value="C:cytoplasm"/>
    <property type="evidence" value="ECO:0007669"/>
    <property type="project" value="UniProtKB-SubCell"/>
</dbReference>
<gene>
    <name evidence="15" type="ORF">U14_02226</name>
</gene>
<dbReference type="GO" id="GO:0005524">
    <property type="term" value="F:ATP binding"/>
    <property type="evidence" value="ECO:0007669"/>
    <property type="project" value="UniProtKB-KW"/>
</dbReference>
<proteinExistence type="inferred from homology"/>
<keyword evidence="7" id="KW-0067">ATP-binding</keyword>
<reference evidence="15" key="1">
    <citation type="journal article" date="2015" name="PeerJ">
        <title>First genomic representation of candidate bacterial phylum KSB3 points to enhanced environmental sensing as a trigger of wastewater bulking.</title>
        <authorList>
            <person name="Sekiguchi Y."/>
            <person name="Ohashi A."/>
            <person name="Parks D.H."/>
            <person name="Yamauchi T."/>
            <person name="Tyson G.W."/>
            <person name="Hugenholtz P."/>
        </authorList>
    </citation>
    <scope>NUCLEOTIDE SEQUENCE [LARGE SCALE GENOMIC DNA]</scope>
</reference>
<evidence type="ECO:0000259" key="14">
    <source>
        <dbReference type="PROSITE" id="PS50893"/>
    </source>
</evidence>
<evidence type="ECO:0000256" key="5">
    <source>
        <dbReference type="ARBA" id="ARBA00022763"/>
    </source>
</evidence>
<evidence type="ECO:0000256" key="2">
    <source>
        <dbReference type="ARBA" id="ARBA00022490"/>
    </source>
</evidence>
<keyword evidence="8" id="KW-0267">Excision nuclease</keyword>
<organism evidence="15">
    <name type="scientific">Candidatus Moduliflexus flocculans</name>
    <dbReference type="NCBI Taxonomy" id="1499966"/>
    <lineage>
        <taxon>Bacteria</taxon>
        <taxon>Candidatus Moduliflexota</taxon>
        <taxon>Candidatus Moduliflexia</taxon>
        <taxon>Candidatus Moduliflexales</taxon>
        <taxon>Candidatus Moduliflexaceae</taxon>
    </lineage>
</organism>
<evidence type="ECO:0000256" key="12">
    <source>
        <dbReference type="ARBA" id="ARBA00039316"/>
    </source>
</evidence>
<dbReference type="InterPro" id="IPR003439">
    <property type="entry name" value="ABC_transporter-like_ATP-bd"/>
</dbReference>
<evidence type="ECO:0000256" key="9">
    <source>
        <dbReference type="ARBA" id="ARBA00023125"/>
    </source>
</evidence>
<dbReference type="SUPFAM" id="SSF52540">
    <property type="entry name" value="P-loop containing nucleoside triphosphate hydrolases"/>
    <property type="match status" value="2"/>
</dbReference>
<comment type="similarity">
    <text evidence="11">Belongs to the ABC transporter superfamily. UvrA family.</text>
</comment>
<evidence type="ECO:0000313" key="15">
    <source>
        <dbReference type="EMBL" id="GAK50984.1"/>
    </source>
</evidence>
<keyword evidence="9" id="KW-0238">DNA-binding</keyword>
<dbReference type="PANTHER" id="PTHR43152:SF3">
    <property type="entry name" value="UVRABC SYSTEM PROTEIN A"/>
    <property type="match status" value="1"/>
</dbReference>
<dbReference type="Gene3D" id="3.40.50.300">
    <property type="entry name" value="P-loop containing nucleotide triphosphate hydrolases"/>
    <property type="match status" value="2"/>
</dbReference>
<dbReference type="GO" id="GO:0006281">
    <property type="term" value="P:DNA repair"/>
    <property type="evidence" value="ECO:0007669"/>
    <property type="project" value="UniProtKB-KW"/>
</dbReference>
<evidence type="ECO:0000256" key="13">
    <source>
        <dbReference type="ARBA" id="ARBA00042156"/>
    </source>
</evidence>
<evidence type="ECO:0000256" key="3">
    <source>
        <dbReference type="ARBA" id="ARBA00022737"/>
    </source>
</evidence>
<dbReference type="Gene3D" id="1.10.8.280">
    <property type="entry name" value="ABC transporter ATPase domain-like"/>
    <property type="match status" value="1"/>
</dbReference>
<keyword evidence="6" id="KW-0228">DNA excision</keyword>
<keyword evidence="3" id="KW-0677">Repeat</keyword>
<evidence type="ECO:0000256" key="7">
    <source>
        <dbReference type="ARBA" id="ARBA00022840"/>
    </source>
</evidence>
<dbReference type="InterPro" id="IPR017871">
    <property type="entry name" value="ABC_transporter-like_CS"/>
</dbReference>
<dbReference type="GO" id="GO:0016887">
    <property type="term" value="F:ATP hydrolysis activity"/>
    <property type="evidence" value="ECO:0007669"/>
    <property type="project" value="InterPro"/>
</dbReference>
<evidence type="ECO:0000256" key="6">
    <source>
        <dbReference type="ARBA" id="ARBA00022769"/>
    </source>
</evidence>
<dbReference type="GO" id="GO:0004519">
    <property type="term" value="F:endonuclease activity"/>
    <property type="evidence" value="ECO:0007669"/>
    <property type="project" value="UniProtKB-KW"/>
</dbReference>
<sequence>MKQISIKNAHLHNLKQIDVTIPKNKLVVVTGVSGSGKSSLVFDILFEEGRKQYLQAIGVLSGLSDDNGFDSIRGIGPTVAVKQSLIRQSNPRSVVGTKTKLLTYLAMLYLLEGETTCVRCGASIKHGATCLQCGQVEEKLTASYFSFNSLNGMCLECEGKGTRFALNLARLVPHEQTTLRQMLTNAHSLSTFHYLLQNKFEAYADRPFREMPEEARQHILYGVPLGNHLGNRQSHNLFEHLQWKRLKGKEVGETIKMDVCPACQGYRVGEQARRVTLNGKHIGELGQMEIEALQEFLREVAGRNDLSAYGNNALKEISSKIRSLMHVGLGHLTLYRETPTLSGGELQRLFLMSHLDSEMESLIYILDEPTIGLHELEKGVLLEQIRALQTAGNTVILVEHDRNSIEQADYVLDVGPLAGAHGGEIVYHGAYQGLLASEDSITGQFLAGRRHLPRKSPDARAKFTDNTPKLTLLNAQTHNLRQVTVDIPLGMLVGIAGVSGSGKSSLITDTLVPLLQQYFDDVKENLPPKYAQLIGAEHLTGYAEVSQAPIGRQKNSHPASYLDIWEKIRQIFAQQPLAIERGYAAGHFSFHSDGGCTECSGSGEKKMWLGGDFFVSQRCPECHGNRYQQEVLDILVRGKSIADVLNMSVSEAAAFFEETAAIRAMLRVLERIGMGYITLGQPAPTLSGGESQRVKLAKELGKRRKGNILYILDEPTTGLSFYDIEKLLLLLDELLAQGHSVLLIEHDPNVLSYCDWLIELGPGGGRDGGYVIAQGAPEALKRNPTSKTGAFLL</sequence>